<proteinExistence type="predicted"/>
<evidence type="ECO:0000313" key="4">
    <source>
        <dbReference type="Proteomes" id="UP001153636"/>
    </source>
</evidence>
<dbReference type="CDD" id="cd00201">
    <property type="entry name" value="WW"/>
    <property type="match status" value="1"/>
</dbReference>
<evidence type="ECO:0000313" key="3">
    <source>
        <dbReference type="EMBL" id="CAH1105636.1"/>
    </source>
</evidence>
<accession>A0A9P0GC81</accession>
<dbReference type="SMART" id="SM00456">
    <property type="entry name" value="WW"/>
    <property type="match status" value="1"/>
</dbReference>
<protein>
    <recommendedName>
        <fullName evidence="2">WW domain-containing protein</fullName>
    </recommendedName>
</protein>
<gene>
    <name evidence="3" type="ORF">PSYICH_LOCUS7563</name>
</gene>
<dbReference type="Gene3D" id="3.30.1470.10">
    <property type="entry name" value="Photosystem I PsaD, reaction center subunit II"/>
    <property type="match status" value="1"/>
</dbReference>
<feature type="region of interest" description="Disordered" evidence="1">
    <location>
        <begin position="628"/>
        <end position="688"/>
    </location>
</feature>
<feature type="region of interest" description="Disordered" evidence="1">
    <location>
        <begin position="890"/>
        <end position="909"/>
    </location>
</feature>
<dbReference type="EMBL" id="OV651814">
    <property type="protein sequence ID" value="CAH1105636.1"/>
    <property type="molecule type" value="Genomic_DNA"/>
</dbReference>
<feature type="region of interest" description="Disordered" evidence="1">
    <location>
        <begin position="254"/>
        <end position="275"/>
    </location>
</feature>
<dbReference type="SUPFAM" id="SSF51045">
    <property type="entry name" value="WW domain"/>
    <property type="match status" value="1"/>
</dbReference>
<feature type="compositionally biased region" description="Polar residues" evidence="1">
    <location>
        <begin position="640"/>
        <end position="656"/>
    </location>
</feature>
<dbReference type="Pfam" id="PF00397">
    <property type="entry name" value="WW"/>
    <property type="match status" value="1"/>
</dbReference>
<reference evidence="3" key="1">
    <citation type="submission" date="2022-01" db="EMBL/GenBank/DDBJ databases">
        <authorList>
            <person name="King R."/>
        </authorList>
    </citation>
    <scope>NUCLEOTIDE SEQUENCE</scope>
</reference>
<dbReference type="PANTHER" id="PTHR21715">
    <property type="entry name" value="RH04127P"/>
    <property type="match status" value="1"/>
</dbReference>
<dbReference type="InterPro" id="IPR001202">
    <property type="entry name" value="WW_dom"/>
</dbReference>
<dbReference type="Proteomes" id="UP001153636">
    <property type="component" value="Chromosome 2"/>
</dbReference>
<dbReference type="InterPro" id="IPR036020">
    <property type="entry name" value="WW_dom_sf"/>
</dbReference>
<feature type="compositionally biased region" description="Basic and acidic residues" evidence="1">
    <location>
        <begin position="380"/>
        <end position="399"/>
    </location>
</feature>
<feature type="compositionally biased region" description="Polar residues" evidence="1">
    <location>
        <begin position="733"/>
        <end position="745"/>
    </location>
</feature>
<dbReference type="PROSITE" id="PS01159">
    <property type="entry name" value="WW_DOMAIN_1"/>
    <property type="match status" value="1"/>
</dbReference>
<dbReference type="AlphaFoldDB" id="A0A9P0GC81"/>
<feature type="region of interest" description="Disordered" evidence="1">
    <location>
        <begin position="220"/>
        <end position="239"/>
    </location>
</feature>
<feature type="domain" description="WW" evidence="2">
    <location>
        <begin position="53"/>
        <end position="79"/>
    </location>
</feature>
<evidence type="ECO:0000256" key="1">
    <source>
        <dbReference type="SAM" id="MobiDB-lite"/>
    </source>
</evidence>
<organism evidence="3 4">
    <name type="scientific">Psylliodes chrysocephalus</name>
    <dbReference type="NCBI Taxonomy" id="3402493"/>
    <lineage>
        <taxon>Eukaryota</taxon>
        <taxon>Metazoa</taxon>
        <taxon>Ecdysozoa</taxon>
        <taxon>Arthropoda</taxon>
        <taxon>Hexapoda</taxon>
        <taxon>Insecta</taxon>
        <taxon>Pterygota</taxon>
        <taxon>Neoptera</taxon>
        <taxon>Endopterygota</taxon>
        <taxon>Coleoptera</taxon>
        <taxon>Polyphaga</taxon>
        <taxon>Cucujiformia</taxon>
        <taxon>Chrysomeloidea</taxon>
        <taxon>Chrysomelidae</taxon>
        <taxon>Galerucinae</taxon>
        <taxon>Alticini</taxon>
        <taxon>Psylliodes</taxon>
    </lineage>
</organism>
<feature type="compositionally biased region" description="Basic and acidic residues" evidence="1">
    <location>
        <begin position="676"/>
        <end position="687"/>
    </location>
</feature>
<feature type="compositionally biased region" description="Polar residues" evidence="1">
    <location>
        <begin position="713"/>
        <end position="723"/>
    </location>
</feature>
<sequence length="942" mass="109055">MSIICEEIFDEITHPSEEEVKDYAQKIGIDPDSEPQLLPIAAEGLMKALPAGWKPCYDDKSKSYYYYNNLTKKTQWEHPLDDIYRGLVKKARNESQSLSLHDNREDATYMADDILSMDEPISNTAVKKLDPLPLGAKKKDVRLSPLKLSPNSSPKKDIKLFKQKSEDFSMGPKKLSLGFSSFDDAEKELTFAGHPRSMELKVAGGGSMFLKSNTVRKTSDAGLGSLSTKTDNTQDLHPPRSILREKNAIEHSKSLEFDKIPQLDKSEKEDDDKKSVRFNLDNNTDIGITLSDKSSSEEEIVNSDKNKPDEIFNIKLTPNKNRFSVHPVLEPLRNGPLKLIKPNPMDFIKPKLTLNKGSDSDEETHSLEKTGVDNPEALFDTEHSDSSEEKPKKLEEKAENKIVKMKQNIWEEKNKEMVKFKSDIETSHKQELKRVLEEEKSKHDNAMKIETKRLKDELKIKHQLELAEERAQLDEKLKMLKTALEIDIKKQEESLKKNFDGKKEELEKYYDEKIAETEKELAEKAERTRDDLLMNHNADVEQLKQNHSIIIEELKRQFDSEEQVLRKSHQSKMAEIRNKIQTDMDQDKNRSSFDDKTFEKLRCEKRLLEDKYKCLKEKYLKLKTEVKTTMERRSRKKEQSATTNTTGSETEQSNSNNKDRKVLDKPPTPKHSRMSNSEELKEKEPKTVKHVVIQDFDTSVSDNCYHSDDKTNQNDSSESNNPGRSKKKIFSRLKSSSTSRINNNSKQRKPQRSCSPVENLRRQLQKLEDLEDQFPDNAQAGTYHLRYPFSDGQKFEGSSELEFFRHRIHLERDSIKRAKESLRSQKSLFQQRQKELKLKHGTMARHTLQQLCQEEKELTDMEVNLHRTRSLLGEKVIRLRHLEQSLQRANIQNDQTHEDATLSDISSHSASSGDFLDGIRCWGLLQRVVEQRQVSGEFRDHL</sequence>
<name>A0A9P0GC81_9CUCU</name>
<dbReference type="PANTHER" id="PTHR21715:SF0">
    <property type="entry name" value="RH04127P"/>
    <property type="match status" value="1"/>
</dbReference>
<feature type="region of interest" description="Disordered" evidence="1">
    <location>
        <begin position="700"/>
        <end position="757"/>
    </location>
</feature>
<dbReference type="OrthoDB" id="6344460at2759"/>
<feature type="region of interest" description="Disordered" evidence="1">
    <location>
        <begin position="352"/>
        <end position="399"/>
    </location>
</feature>
<evidence type="ECO:0000259" key="2">
    <source>
        <dbReference type="PROSITE" id="PS01159"/>
    </source>
</evidence>
<dbReference type="InterPro" id="IPR053233">
    <property type="entry name" value="ABRA-related"/>
</dbReference>
<keyword evidence="4" id="KW-1185">Reference proteome</keyword>